<sequence>MPTYAVLGATGATGQALLQILLQSPKSTVNAYVRSKARLLKLSPQYTGNDNLHVFEGALTDVAIIAGCISNVTAVLCVLGANENAPGLHVAQDAAHSIVAACCHLKTQDPAVNLPKILFLTSATINPHLCRDLPAPAHWLLKTSFSYIYEDLAYAEAYLELHKGWLNVTFIQPGGLVQDTQRGHAISLERQQTFLSYLDLAAGMIEAANAGEDLYKWKGVSVIPTSKGTKIEYRVPWLMFKGLLAHYLPLVFWTGKSLRLI</sequence>
<evidence type="ECO:0000259" key="2">
    <source>
        <dbReference type="Pfam" id="PF13460"/>
    </source>
</evidence>
<dbReference type="InterPro" id="IPR036291">
    <property type="entry name" value="NAD(P)-bd_dom_sf"/>
</dbReference>
<comment type="similarity">
    <text evidence="1">Belongs to the avfA family.</text>
</comment>
<comment type="caution">
    <text evidence="3">The sequence shown here is derived from an EMBL/GenBank/DDBJ whole genome shotgun (WGS) entry which is preliminary data.</text>
</comment>
<dbReference type="Gene3D" id="3.40.50.720">
    <property type="entry name" value="NAD(P)-binding Rossmann-like Domain"/>
    <property type="match status" value="1"/>
</dbReference>
<reference evidence="3" key="1">
    <citation type="submission" date="2021-03" db="EMBL/GenBank/DDBJ databases">
        <authorList>
            <person name="Tagirdzhanova G."/>
        </authorList>
    </citation>
    <scope>NUCLEOTIDE SEQUENCE</scope>
</reference>
<dbReference type="Pfam" id="PF13460">
    <property type="entry name" value="NAD_binding_10"/>
    <property type="match status" value="1"/>
</dbReference>
<protein>
    <recommendedName>
        <fullName evidence="2">NAD(P)-binding domain-containing protein</fullName>
    </recommendedName>
</protein>
<name>A0A8H3FQN1_9LECA</name>
<keyword evidence="4" id="KW-1185">Reference proteome</keyword>
<evidence type="ECO:0000256" key="1">
    <source>
        <dbReference type="ARBA" id="ARBA00038376"/>
    </source>
</evidence>
<evidence type="ECO:0000313" key="4">
    <source>
        <dbReference type="Proteomes" id="UP000664521"/>
    </source>
</evidence>
<dbReference type="InterPro" id="IPR016040">
    <property type="entry name" value="NAD(P)-bd_dom"/>
</dbReference>
<proteinExistence type="inferred from homology"/>
<dbReference type="SUPFAM" id="SSF51735">
    <property type="entry name" value="NAD(P)-binding Rossmann-fold domains"/>
    <property type="match status" value="1"/>
</dbReference>
<dbReference type="EMBL" id="CAJPDS010000050">
    <property type="protein sequence ID" value="CAF9929043.1"/>
    <property type="molecule type" value="Genomic_DNA"/>
</dbReference>
<gene>
    <name evidence="3" type="ORF">HETSPECPRED_007270</name>
</gene>
<feature type="domain" description="NAD(P)-binding" evidence="2">
    <location>
        <begin position="8"/>
        <end position="205"/>
    </location>
</feature>
<dbReference type="PANTHER" id="PTHR15020">
    <property type="entry name" value="FLAVIN REDUCTASE-RELATED"/>
    <property type="match status" value="1"/>
</dbReference>
<evidence type="ECO:0000313" key="3">
    <source>
        <dbReference type="EMBL" id="CAF9929043.1"/>
    </source>
</evidence>
<dbReference type="PANTHER" id="PTHR15020:SF50">
    <property type="entry name" value="UPF0659 PROTEIN YMR090W"/>
    <property type="match status" value="1"/>
</dbReference>
<dbReference type="Proteomes" id="UP000664521">
    <property type="component" value="Unassembled WGS sequence"/>
</dbReference>
<dbReference type="OrthoDB" id="10254221at2759"/>
<organism evidence="3 4">
    <name type="scientific">Heterodermia speciosa</name>
    <dbReference type="NCBI Taxonomy" id="116794"/>
    <lineage>
        <taxon>Eukaryota</taxon>
        <taxon>Fungi</taxon>
        <taxon>Dikarya</taxon>
        <taxon>Ascomycota</taxon>
        <taxon>Pezizomycotina</taxon>
        <taxon>Lecanoromycetes</taxon>
        <taxon>OSLEUM clade</taxon>
        <taxon>Lecanoromycetidae</taxon>
        <taxon>Caliciales</taxon>
        <taxon>Physciaceae</taxon>
        <taxon>Heterodermia</taxon>
    </lineage>
</organism>
<accession>A0A8H3FQN1</accession>
<dbReference type="AlphaFoldDB" id="A0A8H3FQN1"/>